<sequence>MYSLLLMKMLEKGNYQSWKKCSWGDQEDSDLKNDQSDFSQDKNNNVHPIRLPTKEGEEKLAIGTLSNPLDIEDCAGNSWKRKCRDFYQPYRYS</sequence>
<proteinExistence type="predicted"/>
<gene>
    <name evidence="1" type="ORF">L6164_029386</name>
</gene>
<comment type="caution">
    <text evidence="1">The sequence shown here is derived from an EMBL/GenBank/DDBJ whole genome shotgun (WGS) entry which is preliminary data.</text>
</comment>
<organism evidence="1 2">
    <name type="scientific">Bauhinia variegata</name>
    <name type="common">Purple orchid tree</name>
    <name type="synonym">Phanera variegata</name>
    <dbReference type="NCBI Taxonomy" id="167791"/>
    <lineage>
        <taxon>Eukaryota</taxon>
        <taxon>Viridiplantae</taxon>
        <taxon>Streptophyta</taxon>
        <taxon>Embryophyta</taxon>
        <taxon>Tracheophyta</taxon>
        <taxon>Spermatophyta</taxon>
        <taxon>Magnoliopsida</taxon>
        <taxon>eudicotyledons</taxon>
        <taxon>Gunneridae</taxon>
        <taxon>Pentapetalae</taxon>
        <taxon>rosids</taxon>
        <taxon>fabids</taxon>
        <taxon>Fabales</taxon>
        <taxon>Fabaceae</taxon>
        <taxon>Cercidoideae</taxon>
        <taxon>Cercideae</taxon>
        <taxon>Bauhiniinae</taxon>
        <taxon>Bauhinia</taxon>
    </lineage>
</organism>
<evidence type="ECO:0000313" key="1">
    <source>
        <dbReference type="EMBL" id="KAI4306077.1"/>
    </source>
</evidence>
<reference evidence="1 2" key="1">
    <citation type="journal article" date="2022" name="DNA Res.">
        <title>Chromosomal-level genome assembly of the orchid tree Bauhinia variegata (Leguminosae; Cercidoideae) supports the allotetraploid origin hypothesis of Bauhinia.</title>
        <authorList>
            <person name="Zhong Y."/>
            <person name="Chen Y."/>
            <person name="Zheng D."/>
            <person name="Pang J."/>
            <person name="Liu Y."/>
            <person name="Luo S."/>
            <person name="Meng S."/>
            <person name="Qian L."/>
            <person name="Wei D."/>
            <person name="Dai S."/>
            <person name="Zhou R."/>
        </authorList>
    </citation>
    <scope>NUCLEOTIDE SEQUENCE [LARGE SCALE GENOMIC DNA]</scope>
    <source>
        <strain evidence="1">BV-YZ2020</strain>
    </source>
</reference>
<dbReference type="EMBL" id="CM039437">
    <property type="protein sequence ID" value="KAI4306077.1"/>
    <property type="molecule type" value="Genomic_DNA"/>
</dbReference>
<keyword evidence="2" id="KW-1185">Reference proteome</keyword>
<name>A0ACB9L8Z2_BAUVA</name>
<evidence type="ECO:0000313" key="2">
    <source>
        <dbReference type="Proteomes" id="UP000828941"/>
    </source>
</evidence>
<accession>A0ACB9L8Z2</accession>
<protein>
    <submittedName>
        <fullName evidence="1">Uncharacterized protein</fullName>
    </submittedName>
</protein>
<dbReference type="Proteomes" id="UP000828941">
    <property type="component" value="Chromosome 12"/>
</dbReference>